<dbReference type="Gene3D" id="1.25.40.80">
    <property type="match status" value="1"/>
</dbReference>
<dbReference type="EC" id="4.1.99.3" evidence="3"/>
<evidence type="ECO:0000313" key="4">
    <source>
        <dbReference type="Proteomes" id="UP001596978"/>
    </source>
</evidence>
<dbReference type="PANTHER" id="PTHR10211">
    <property type="entry name" value="DEOXYRIBODIPYRIMIDINE PHOTOLYASE"/>
    <property type="match status" value="1"/>
</dbReference>
<keyword evidence="4" id="KW-1185">Reference proteome</keyword>
<dbReference type="EMBL" id="JBHTJH010000001">
    <property type="protein sequence ID" value="MFD0860609.1"/>
    <property type="molecule type" value="Genomic_DNA"/>
</dbReference>
<dbReference type="InterPro" id="IPR052219">
    <property type="entry name" value="Photolyase_Class-2"/>
</dbReference>
<comment type="caution">
    <text evidence="3">The sequence shown here is derived from an EMBL/GenBank/DDBJ whole genome shotgun (WGS) entry which is preliminary data.</text>
</comment>
<dbReference type="Pfam" id="PF00875">
    <property type="entry name" value="DNA_photolyase"/>
    <property type="match status" value="1"/>
</dbReference>
<dbReference type="RefSeq" id="WP_386402159.1">
    <property type="nucleotide sequence ID" value="NZ_JBHTJH010000001.1"/>
</dbReference>
<name>A0ABW3CS75_9FLAO</name>
<accession>A0ABW3CS75</accession>
<dbReference type="Gene3D" id="3.40.50.620">
    <property type="entry name" value="HUPs"/>
    <property type="match status" value="1"/>
</dbReference>
<dbReference type="CDD" id="cd00293">
    <property type="entry name" value="USP-like"/>
    <property type="match status" value="1"/>
</dbReference>
<evidence type="ECO:0000256" key="1">
    <source>
        <dbReference type="ARBA" id="ARBA00001932"/>
    </source>
</evidence>
<dbReference type="PANTHER" id="PTHR10211:SF0">
    <property type="entry name" value="DEOXYRIBODIPYRIMIDINE PHOTO-LYASE"/>
    <property type="match status" value="1"/>
</dbReference>
<dbReference type="Gene3D" id="1.10.579.10">
    <property type="entry name" value="DNA Cyclobutane Dipyrimidine Photolyase, subunit A, domain 3"/>
    <property type="match status" value="1"/>
</dbReference>
<organism evidence="3 4">
    <name type="scientific">Sungkyunkwania multivorans</name>
    <dbReference type="NCBI Taxonomy" id="1173618"/>
    <lineage>
        <taxon>Bacteria</taxon>
        <taxon>Pseudomonadati</taxon>
        <taxon>Bacteroidota</taxon>
        <taxon>Flavobacteriia</taxon>
        <taxon>Flavobacteriales</taxon>
        <taxon>Flavobacteriaceae</taxon>
        <taxon>Sungkyunkwania</taxon>
    </lineage>
</organism>
<dbReference type="PROSITE" id="PS51645">
    <property type="entry name" value="PHR_CRY_ALPHA_BETA"/>
    <property type="match status" value="1"/>
</dbReference>
<dbReference type="InterPro" id="IPR036155">
    <property type="entry name" value="Crypto/Photolyase_N_sf"/>
</dbReference>
<dbReference type="InterPro" id="IPR036134">
    <property type="entry name" value="Crypto/Photolyase_FAD-like_sf"/>
</dbReference>
<dbReference type="Proteomes" id="UP001596978">
    <property type="component" value="Unassembled WGS sequence"/>
</dbReference>
<gene>
    <name evidence="3" type="ORF">ACFQ1M_00190</name>
</gene>
<dbReference type="SUPFAM" id="SSF52425">
    <property type="entry name" value="Cryptochrome/photolyase, N-terminal domain"/>
    <property type="match status" value="1"/>
</dbReference>
<dbReference type="GO" id="GO:0003904">
    <property type="term" value="F:deoxyribodipyrimidine photo-lyase activity"/>
    <property type="evidence" value="ECO:0007669"/>
    <property type="project" value="UniProtKB-EC"/>
</dbReference>
<protein>
    <submittedName>
        <fullName evidence="3">Deoxyribodipyrimidine photo-lyase</fullName>
        <ecNumber evidence="3">4.1.99.3</ecNumber>
    </submittedName>
</protein>
<dbReference type="SUPFAM" id="SSF48173">
    <property type="entry name" value="Cryptochrome/photolyase FAD-binding domain"/>
    <property type="match status" value="1"/>
</dbReference>
<evidence type="ECO:0000259" key="2">
    <source>
        <dbReference type="PROSITE" id="PS51645"/>
    </source>
</evidence>
<keyword evidence="3" id="KW-0456">Lyase</keyword>
<reference evidence="4" key="1">
    <citation type="journal article" date="2019" name="Int. J. Syst. Evol. Microbiol.">
        <title>The Global Catalogue of Microorganisms (GCM) 10K type strain sequencing project: providing services to taxonomists for standard genome sequencing and annotation.</title>
        <authorList>
            <consortium name="The Broad Institute Genomics Platform"/>
            <consortium name="The Broad Institute Genome Sequencing Center for Infectious Disease"/>
            <person name="Wu L."/>
            <person name="Ma J."/>
        </authorList>
    </citation>
    <scope>NUCLEOTIDE SEQUENCE [LARGE SCALE GENOMIC DNA]</scope>
    <source>
        <strain evidence="4">CCUG 62952</strain>
    </source>
</reference>
<comment type="cofactor">
    <cofactor evidence="1">
        <name>(6R)-5,10-methylene-5,6,7,8-tetrahydrofolate</name>
        <dbReference type="ChEBI" id="CHEBI:15636"/>
    </cofactor>
</comment>
<sequence>MTNRINEDRTRKLNKGELNNNGTYVLYWMQQSQRSFYNHALEYAIDLADDLDKRVVVVFVIDPDYPDANLRHYQFMLEGIQKVRQELDDRNIKFVTKIGEPIKEVISLCENSAAVIMDKGYLRHQRQWRKEISSKLKVAAFEIESDVVVPVEEVSDKQEYAARTIRKKLMSQWENYLHPIRSKTPKKSSLRLKIDGEDWKTVKELIEKIEVDKEVAPVSSFKGGTDEAKRIFDNFLSSSLKNYDSLRNKPLKEAVSKMSPYLHFGQISPIWILNKITNKNTSENTKSYIEELLVRRELAINFVYYQKDYDSFQCLPDWARESLEKHDEDDRPYSYTRNELEAAQTHDDLWNSCMELMKQKGYLHNYLRMYWGKKILHWSSSSSYAYKTALYLNNKYFLDGRDANSYANIGWIFGLHDRAWKEREVFGKVRTMTLKGMKRKFDVSEFLEETQNDLSSAK</sequence>
<feature type="domain" description="Photolyase/cryptochrome alpha/beta" evidence="2">
    <location>
        <begin position="23"/>
        <end position="151"/>
    </location>
</feature>
<dbReference type="InterPro" id="IPR006050">
    <property type="entry name" value="DNA_photolyase_N"/>
</dbReference>
<evidence type="ECO:0000313" key="3">
    <source>
        <dbReference type="EMBL" id="MFD0860609.1"/>
    </source>
</evidence>
<proteinExistence type="predicted"/>
<dbReference type="InterPro" id="IPR014729">
    <property type="entry name" value="Rossmann-like_a/b/a_fold"/>
</dbReference>